<sequence length="141" mass="15751">CDAGTRVEVTRDIISWIYDTTRGSQNFLWLTGDPGCGKSTITASIARDCKDKHILWAQFFINRKNDETTKPNSYFPSIARQFSDRSPDVQRAVYESLVEQPSLMDGISIFQATKLFVEAIGVASSLDRDSPVVVIIDALDE</sequence>
<feature type="non-terminal residue" evidence="3">
    <location>
        <position position="1"/>
    </location>
</feature>
<accession>A0A9P5XY75</accession>
<comment type="caution">
    <text evidence="3">The sequence shown here is derived from an EMBL/GenBank/DDBJ whole genome shotgun (WGS) entry which is preliminary data.</text>
</comment>
<feature type="non-terminal residue" evidence="3">
    <location>
        <position position="141"/>
    </location>
</feature>
<name>A0A9P5XY75_9AGAR</name>
<keyword evidence="1" id="KW-0677">Repeat</keyword>
<dbReference type="Pfam" id="PF24883">
    <property type="entry name" value="NPHP3_N"/>
    <property type="match status" value="1"/>
</dbReference>
<reference evidence="3" key="1">
    <citation type="submission" date="2020-11" db="EMBL/GenBank/DDBJ databases">
        <authorList>
            <consortium name="DOE Joint Genome Institute"/>
            <person name="Ahrendt S."/>
            <person name="Riley R."/>
            <person name="Andreopoulos W."/>
            <person name="Labutti K."/>
            <person name="Pangilinan J."/>
            <person name="Ruiz-Duenas F.J."/>
            <person name="Barrasa J.M."/>
            <person name="Sanchez-Garcia M."/>
            <person name="Camarero S."/>
            <person name="Miyauchi S."/>
            <person name="Serrano A."/>
            <person name="Linde D."/>
            <person name="Babiker R."/>
            <person name="Drula E."/>
            <person name="Ayuso-Fernandez I."/>
            <person name="Pacheco R."/>
            <person name="Padilla G."/>
            <person name="Ferreira P."/>
            <person name="Barriuso J."/>
            <person name="Kellner H."/>
            <person name="Castanera R."/>
            <person name="Alfaro M."/>
            <person name="Ramirez L."/>
            <person name="Pisabarro A.G."/>
            <person name="Kuo A."/>
            <person name="Tritt A."/>
            <person name="Lipzen A."/>
            <person name="He G."/>
            <person name="Yan M."/>
            <person name="Ng V."/>
            <person name="Cullen D."/>
            <person name="Martin F."/>
            <person name="Rosso M.-N."/>
            <person name="Henrissat B."/>
            <person name="Hibbett D."/>
            <person name="Martinez A.T."/>
            <person name="Grigoriev I.V."/>
        </authorList>
    </citation>
    <scope>NUCLEOTIDE SEQUENCE</scope>
    <source>
        <strain evidence="3">CBS 247.69</strain>
    </source>
</reference>
<dbReference type="InterPro" id="IPR027417">
    <property type="entry name" value="P-loop_NTPase"/>
</dbReference>
<gene>
    <name evidence="3" type="ORF">BDZ94DRAFT_1150012</name>
</gene>
<dbReference type="PANTHER" id="PTHR10039">
    <property type="entry name" value="AMELOGENIN"/>
    <property type="match status" value="1"/>
</dbReference>
<evidence type="ECO:0000259" key="2">
    <source>
        <dbReference type="Pfam" id="PF24883"/>
    </source>
</evidence>
<feature type="domain" description="Nephrocystin 3-like N-terminal" evidence="2">
    <location>
        <begin position="14"/>
        <end position="141"/>
    </location>
</feature>
<dbReference type="OrthoDB" id="163438at2759"/>
<dbReference type="InterPro" id="IPR056884">
    <property type="entry name" value="NPHP3-like_N"/>
</dbReference>
<dbReference type="EMBL" id="MU150328">
    <property type="protein sequence ID" value="KAF9458879.1"/>
    <property type="molecule type" value="Genomic_DNA"/>
</dbReference>
<dbReference type="Gene3D" id="3.40.50.300">
    <property type="entry name" value="P-loop containing nucleotide triphosphate hydrolases"/>
    <property type="match status" value="1"/>
</dbReference>
<organism evidence="3 4">
    <name type="scientific">Collybia nuda</name>
    <dbReference type="NCBI Taxonomy" id="64659"/>
    <lineage>
        <taxon>Eukaryota</taxon>
        <taxon>Fungi</taxon>
        <taxon>Dikarya</taxon>
        <taxon>Basidiomycota</taxon>
        <taxon>Agaricomycotina</taxon>
        <taxon>Agaricomycetes</taxon>
        <taxon>Agaricomycetidae</taxon>
        <taxon>Agaricales</taxon>
        <taxon>Tricholomatineae</taxon>
        <taxon>Clitocybaceae</taxon>
        <taxon>Collybia</taxon>
    </lineage>
</organism>
<dbReference type="SUPFAM" id="SSF52540">
    <property type="entry name" value="P-loop containing nucleoside triphosphate hydrolases"/>
    <property type="match status" value="1"/>
</dbReference>
<proteinExistence type="predicted"/>
<dbReference type="Proteomes" id="UP000807353">
    <property type="component" value="Unassembled WGS sequence"/>
</dbReference>
<evidence type="ECO:0000313" key="3">
    <source>
        <dbReference type="EMBL" id="KAF9458879.1"/>
    </source>
</evidence>
<keyword evidence="4" id="KW-1185">Reference proteome</keyword>
<evidence type="ECO:0000313" key="4">
    <source>
        <dbReference type="Proteomes" id="UP000807353"/>
    </source>
</evidence>
<evidence type="ECO:0000256" key="1">
    <source>
        <dbReference type="ARBA" id="ARBA00022737"/>
    </source>
</evidence>
<protein>
    <recommendedName>
        <fullName evidence="2">Nephrocystin 3-like N-terminal domain-containing protein</fullName>
    </recommendedName>
</protein>
<dbReference type="AlphaFoldDB" id="A0A9P5XY75"/>